<reference evidence="1 2" key="1">
    <citation type="submission" date="2015-07" db="EMBL/GenBank/DDBJ databases">
        <title>Acinetobacter yuneri, a novel member of Acinetobacter calcoaceticus-Acinetobacter baumannii complex isolated from clinical specimen.</title>
        <authorList>
            <person name="Yu Y."/>
        </authorList>
    </citation>
    <scope>NUCLEOTIDE SEQUENCE [LARGE SCALE GENOMIC DNA]</scope>
    <source>
        <strain evidence="1 2">A362</strain>
    </source>
</reference>
<dbReference type="EMBL" id="LFZS01000001">
    <property type="protein sequence ID" value="ONN56768.1"/>
    <property type="molecule type" value="Genomic_DNA"/>
</dbReference>
<protein>
    <submittedName>
        <fullName evidence="1">Uncharacterized protein</fullName>
    </submittedName>
</protein>
<proteinExistence type="predicted"/>
<name>A0A1V2V3E7_9GAMM</name>
<keyword evidence="2" id="KW-1185">Reference proteome</keyword>
<accession>A0A1V2V3E7</accession>
<comment type="caution">
    <text evidence="1">The sequence shown here is derived from an EMBL/GenBank/DDBJ whole genome shotgun (WGS) entry which is preliminary data.</text>
</comment>
<evidence type="ECO:0000313" key="1">
    <source>
        <dbReference type="EMBL" id="ONN56768.1"/>
    </source>
</evidence>
<dbReference type="AlphaFoldDB" id="A0A1V2V3E7"/>
<sequence length="177" mass="19911">MKKLFLVGFLSCCIQGIFAEDLESGVRDYVKNGDWSNFKIANSTFGNVEATRAATEDKRTNSSLALTYPTHNKCKLAPVEFIYKLNRPSEEDSQSTIYGNIQVDSGYFKRVEADLIEEKGSEFLFIVVHENKLDDALKNGKILTVNFKGYGLAEFSLKGAKQSIESAKFECKNFDFN</sequence>
<evidence type="ECO:0000313" key="2">
    <source>
        <dbReference type="Proteomes" id="UP000189376"/>
    </source>
</evidence>
<dbReference type="Proteomes" id="UP000189376">
    <property type="component" value="Unassembled WGS sequence"/>
</dbReference>
<gene>
    <name evidence="1" type="ORF">AC058_03605</name>
</gene>
<dbReference type="RefSeq" id="WP_077168588.1">
    <property type="nucleotide sequence ID" value="NZ_LFZS01000001.1"/>
</dbReference>
<organism evidence="1 2">
    <name type="scientific">Acinetobacter genomosp. 33YU</name>
    <dbReference type="NCBI Taxonomy" id="1675530"/>
    <lineage>
        <taxon>Bacteria</taxon>
        <taxon>Pseudomonadati</taxon>
        <taxon>Pseudomonadota</taxon>
        <taxon>Gammaproteobacteria</taxon>
        <taxon>Moraxellales</taxon>
        <taxon>Moraxellaceae</taxon>
        <taxon>Acinetobacter</taxon>
    </lineage>
</organism>